<feature type="region of interest" description="Disordered" evidence="1">
    <location>
        <begin position="349"/>
        <end position="370"/>
    </location>
</feature>
<dbReference type="AlphaFoldDB" id="M5EN83"/>
<dbReference type="RefSeq" id="XP_018740370.1">
    <property type="nucleotide sequence ID" value="XM_018883629.1"/>
</dbReference>
<dbReference type="EMBL" id="LT671824">
    <property type="protein sequence ID" value="SHO78334.1"/>
    <property type="molecule type" value="Genomic_DNA"/>
</dbReference>
<dbReference type="VEuPathDB" id="FungiDB:MSYG_2677"/>
<proteinExistence type="predicted"/>
<dbReference type="Proteomes" id="UP000186303">
    <property type="component" value="Chromosome 4"/>
</dbReference>
<sequence length="523" mass="56513">MWRPLPLAMLRAYGELVRALPRAPSEVARTLLAHKSLEGTLKVLLHQISYLVCDATELPDGVAVDLLMVLQSLYEHGDPSLLQGLGGREAAIDAAVLGHAYHIDTLALVHALWPRIDWAEWCGVALAALSTAVDRFFHVPWNEGVRRMRRSAILAQAMLATVPTVSLPSSLDGPAWGSILGRAYHHTLASRRIPPDEASSSASPWPTAWLAAKVEFLELADEVLLRTPTADAEPVLAAMNACAEDVPDAVALVDVSLVADLQAASPRATHVLDASPTPFPGMAWAAVRQALAPETRTDPALVDMVLAILPHLSRPSVEMRLAKPRYQGMSQEAIMEAFLDDPDGLHDLDDDYDPCAAASRDTEGREDDAPLSSDLKKAILAAAEATDALEEEWDIGTELTPVQQAERVLLQAYLQDASMFARTKSARASPLRTELRESLASLGAWGDDQIEGWAVMLERNPRKQDMLAQAQRMVAPNMNQASQSSWGPDKLKGGRVPSAPRGGRRGRGGGRAPGRGRGRGRGH</sequence>
<reference evidence="3" key="1">
    <citation type="journal article" date="2017" name="Nucleic Acids Res.">
        <title>Proteogenomics produces comprehensive and highly accurate protein-coding gene annotation in a complete genome assembly of Malassezia sympodialis.</title>
        <authorList>
            <person name="Zhu Y."/>
            <person name="Engstroem P.G."/>
            <person name="Tellgren-Roth C."/>
            <person name="Baudo C.D."/>
            <person name="Kennell J.C."/>
            <person name="Sun S."/>
            <person name="Billmyre R.B."/>
            <person name="Schroeder M.S."/>
            <person name="Andersson A."/>
            <person name="Holm T."/>
            <person name="Sigurgeirsson B."/>
            <person name="Wu G."/>
            <person name="Sankaranarayanan S.R."/>
            <person name="Siddharthan R."/>
            <person name="Sanyal K."/>
            <person name="Lundeberg J."/>
            <person name="Nystedt B."/>
            <person name="Boekhout T."/>
            <person name="Dawson T.L. Jr."/>
            <person name="Heitman J."/>
            <person name="Scheynius A."/>
            <person name="Lehtioe J."/>
        </authorList>
    </citation>
    <scope>NUCLEOTIDE SEQUENCE [LARGE SCALE GENOMIC DNA]</scope>
    <source>
        <strain evidence="3">ATCC 42132</strain>
    </source>
</reference>
<feature type="compositionally biased region" description="Basic residues" evidence="1">
    <location>
        <begin position="502"/>
        <end position="523"/>
    </location>
</feature>
<organism evidence="2 3">
    <name type="scientific">Malassezia sympodialis (strain ATCC 42132)</name>
    <name type="common">Atopic eczema-associated yeast</name>
    <dbReference type="NCBI Taxonomy" id="1230383"/>
    <lineage>
        <taxon>Eukaryota</taxon>
        <taxon>Fungi</taxon>
        <taxon>Dikarya</taxon>
        <taxon>Basidiomycota</taxon>
        <taxon>Ustilaginomycotina</taxon>
        <taxon>Malasseziomycetes</taxon>
        <taxon>Malasseziales</taxon>
        <taxon>Malasseziaceae</taxon>
        <taxon>Malassezia</taxon>
    </lineage>
</organism>
<evidence type="ECO:0000313" key="3">
    <source>
        <dbReference type="Proteomes" id="UP000186303"/>
    </source>
</evidence>
<keyword evidence="3" id="KW-1185">Reference proteome</keyword>
<gene>
    <name evidence="2" type="ORF">MSYG_2677</name>
</gene>
<feature type="region of interest" description="Disordered" evidence="1">
    <location>
        <begin position="476"/>
        <end position="523"/>
    </location>
</feature>
<protein>
    <submittedName>
        <fullName evidence="2">Uncharacterized protein</fullName>
    </submittedName>
</protein>
<accession>M5EN83</accession>
<name>M5EN83_MALS4</name>
<dbReference type="KEGG" id="msym:MSY001_1809"/>
<dbReference type="OMA" id="WGDDQIE"/>
<dbReference type="OrthoDB" id="5577209at2759"/>
<dbReference type="HOGENOM" id="CLU_520815_0_0_1"/>
<feature type="compositionally biased region" description="Polar residues" evidence="1">
    <location>
        <begin position="477"/>
        <end position="486"/>
    </location>
</feature>
<evidence type="ECO:0000256" key="1">
    <source>
        <dbReference type="SAM" id="MobiDB-lite"/>
    </source>
</evidence>
<evidence type="ECO:0000313" key="2">
    <source>
        <dbReference type="EMBL" id="SHO78334.1"/>
    </source>
</evidence>